<name>A0A151X014_9HYME</name>
<gene>
    <name evidence="1" type="ORF">ALC60_07383</name>
</gene>
<proteinExistence type="predicted"/>
<evidence type="ECO:0000313" key="2">
    <source>
        <dbReference type="Proteomes" id="UP000075809"/>
    </source>
</evidence>
<dbReference type="GO" id="GO:0003676">
    <property type="term" value="F:nucleic acid binding"/>
    <property type="evidence" value="ECO:0007669"/>
    <property type="project" value="InterPro"/>
</dbReference>
<dbReference type="Gene3D" id="3.30.420.10">
    <property type="entry name" value="Ribonuclease H-like superfamily/Ribonuclease H"/>
    <property type="match status" value="1"/>
</dbReference>
<sequence length="227" mass="26141">MQRNVIFSDSKSALDAVQDMGRTHRNHIVYYVKQAYHDVVRNGKEWVPAHSGIPGNESADLIAKQATTDGYSPEFRVPYEDLLIESKRQAYAQFEEYMKTVSSTKGKKYFNQYHITSRKPWFHKTSFNREEIVLINRLRSDHINLNESLHRVNIVNSPAYPCGDSSQTINHIIFHCEKHYSNVKSLPDYVASKFPNSPQDLSPALSSPTPKLCRLLLAFMKANDLFF</sequence>
<dbReference type="CDD" id="cd09276">
    <property type="entry name" value="Rnase_HI_RT_non_LTR"/>
    <property type="match status" value="1"/>
</dbReference>
<reference evidence="1 2" key="1">
    <citation type="submission" date="2015-09" db="EMBL/GenBank/DDBJ databases">
        <title>Trachymyrmex zeteki WGS genome.</title>
        <authorList>
            <person name="Nygaard S."/>
            <person name="Hu H."/>
            <person name="Boomsma J."/>
            <person name="Zhang G."/>
        </authorList>
    </citation>
    <scope>NUCLEOTIDE SEQUENCE [LARGE SCALE GENOMIC DNA]</scope>
    <source>
        <strain evidence="1">Tzet28-1</strain>
        <tissue evidence="1">Whole body</tissue>
    </source>
</reference>
<evidence type="ECO:0000313" key="1">
    <source>
        <dbReference type="EMBL" id="KYQ53696.1"/>
    </source>
</evidence>
<dbReference type="Proteomes" id="UP000075809">
    <property type="component" value="Unassembled WGS sequence"/>
</dbReference>
<dbReference type="AlphaFoldDB" id="A0A151X014"/>
<organism evidence="1 2">
    <name type="scientific">Mycetomoellerius zeteki</name>
    <dbReference type="NCBI Taxonomy" id="64791"/>
    <lineage>
        <taxon>Eukaryota</taxon>
        <taxon>Metazoa</taxon>
        <taxon>Ecdysozoa</taxon>
        <taxon>Arthropoda</taxon>
        <taxon>Hexapoda</taxon>
        <taxon>Insecta</taxon>
        <taxon>Pterygota</taxon>
        <taxon>Neoptera</taxon>
        <taxon>Endopterygota</taxon>
        <taxon>Hymenoptera</taxon>
        <taxon>Apocrita</taxon>
        <taxon>Aculeata</taxon>
        <taxon>Formicoidea</taxon>
        <taxon>Formicidae</taxon>
        <taxon>Myrmicinae</taxon>
        <taxon>Mycetomoellerius</taxon>
    </lineage>
</organism>
<accession>A0A151X014</accession>
<dbReference type="EMBL" id="KQ982624">
    <property type="protein sequence ID" value="KYQ53696.1"/>
    <property type="molecule type" value="Genomic_DNA"/>
</dbReference>
<dbReference type="InterPro" id="IPR012337">
    <property type="entry name" value="RNaseH-like_sf"/>
</dbReference>
<protein>
    <submittedName>
        <fullName evidence="1">Uncharacterized protein</fullName>
    </submittedName>
</protein>
<dbReference type="InterPro" id="IPR036397">
    <property type="entry name" value="RNaseH_sf"/>
</dbReference>
<dbReference type="SUPFAM" id="SSF53098">
    <property type="entry name" value="Ribonuclease H-like"/>
    <property type="match status" value="1"/>
</dbReference>
<keyword evidence="2" id="KW-1185">Reference proteome</keyword>